<dbReference type="AlphaFoldDB" id="A0A099IA30"/>
<dbReference type="EMBL" id="JQIF01000017">
    <property type="protein sequence ID" value="KGJ54401.1"/>
    <property type="molecule type" value="Genomic_DNA"/>
</dbReference>
<evidence type="ECO:0000313" key="2">
    <source>
        <dbReference type="EMBL" id="KGJ54401.1"/>
    </source>
</evidence>
<dbReference type="PROSITE" id="PS51464">
    <property type="entry name" value="SIS"/>
    <property type="match status" value="1"/>
</dbReference>
<dbReference type="SUPFAM" id="SSF53697">
    <property type="entry name" value="SIS domain"/>
    <property type="match status" value="1"/>
</dbReference>
<feature type="domain" description="SIS" evidence="1">
    <location>
        <begin position="30"/>
        <end position="173"/>
    </location>
</feature>
<evidence type="ECO:0000259" key="1">
    <source>
        <dbReference type="PROSITE" id="PS51464"/>
    </source>
</evidence>
<dbReference type="PANTHER" id="PTHR38418">
    <property type="entry name" value="SUGAR ISOMERASE, KPSF/GUTQ (AFU_ORTHOLOGUE AFUA_6G08860)"/>
    <property type="match status" value="1"/>
</dbReference>
<evidence type="ECO:0000313" key="3">
    <source>
        <dbReference type="Proteomes" id="UP000030008"/>
    </source>
</evidence>
<dbReference type="Gene3D" id="3.40.50.10490">
    <property type="entry name" value="Glucose-6-phosphate isomerase like protein, domain 1"/>
    <property type="match status" value="1"/>
</dbReference>
<dbReference type="CDD" id="cd05014">
    <property type="entry name" value="SIS_Kpsf"/>
    <property type="match status" value="1"/>
</dbReference>
<protein>
    <submittedName>
        <fullName evidence="2">Isomerase</fullName>
    </submittedName>
</protein>
<reference evidence="2 3" key="1">
    <citation type="submission" date="2014-08" db="EMBL/GenBank/DDBJ databases">
        <title>Clostridium innocuum, an unnegligible vancomycin-resistant pathogen causing extra-intestinal infections.</title>
        <authorList>
            <person name="Feng Y."/>
            <person name="Chiu C.-H."/>
        </authorList>
    </citation>
    <scope>NUCLEOTIDE SEQUENCE [LARGE SCALE GENOMIC DNA]</scope>
    <source>
        <strain evidence="2 3">AN88</strain>
    </source>
</reference>
<proteinExistence type="predicted"/>
<dbReference type="GO" id="GO:0097367">
    <property type="term" value="F:carbohydrate derivative binding"/>
    <property type="evidence" value="ECO:0007669"/>
    <property type="project" value="InterPro"/>
</dbReference>
<dbReference type="GO" id="GO:1901135">
    <property type="term" value="P:carbohydrate derivative metabolic process"/>
    <property type="evidence" value="ECO:0007669"/>
    <property type="project" value="InterPro"/>
</dbReference>
<comment type="caution">
    <text evidence="2">The sequence shown here is derived from an EMBL/GenBank/DDBJ whole genome shotgun (WGS) entry which is preliminary data.</text>
</comment>
<dbReference type="Proteomes" id="UP000030008">
    <property type="component" value="Unassembled WGS sequence"/>
</dbReference>
<dbReference type="InterPro" id="IPR046348">
    <property type="entry name" value="SIS_dom_sf"/>
</dbReference>
<dbReference type="RefSeq" id="WP_008816087.1">
    <property type="nucleotide sequence ID" value="NZ_AP025565.1"/>
</dbReference>
<name>A0A099IA30_CLOIN</name>
<gene>
    <name evidence="2" type="ORF">CIAN88_04480</name>
</gene>
<dbReference type="Pfam" id="PF01380">
    <property type="entry name" value="SIS"/>
    <property type="match status" value="1"/>
</dbReference>
<dbReference type="GO" id="GO:0016853">
    <property type="term" value="F:isomerase activity"/>
    <property type="evidence" value="ECO:0007669"/>
    <property type="project" value="UniProtKB-KW"/>
</dbReference>
<dbReference type="InterPro" id="IPR001347">
    <property type="entry name" value="SIS_dom"/>
</dbReference>
<sequence length="197" mass="20962">MKKYLIEAIEKEKTALDALSAMSLQECERVMAAIEECKGKVVFCGVGKSAHIGAKLAATFASLGIPSFFVHATESVHGDLGMIEEKDIVILISNSGTTQEVIQVLTPLHSIGCMTVACCANRDSILAKACDLTLIYPKVTEADAYNLAPTSSTTLVLVLGDAIACAISKKRGFNPSDFHKFHPGGSLGKRLDDKSCI</sequence>
<organism evidence="2 3">
    <name type="scientific">Clostridium innocuum</name>
    <dbReference type="NCBI Taxonomy" id="1522"/>
    <lineage>
        <taxon>Bacteria</taxon>
        <taxon>Bacillati</taxon>
        <taxon>Bacillota</taxon>
        <taxon>Clostridia</taxon>
        <taxon>Eubacteriales</taxon>
        <taxon>Clostridiaceae</taxon>
        <taxon>Clostridium</taxon>
    </lineage>
</organism>
<keyword evidence="2" id="KW-0413">Isomerase</keyword>
<dbReference type="PANTHER" id="PTHR38418:SF2">
    <property type="entry name" value="SUGAR ISOMERASE, KPSF_GUTQ (AFU_ORTHOLOGUE AFUA_6G08860)"/>
    <property type="match status" value="1"/>
</dbReference>
<accession>A0A099IA30</accession>
<dbReference type="InterPro" id="IPR035474">
    <property type="entry name" value="SIS_Kpsf"/>
</dbReference>